<evidence type="ECO:0000313" key="2">
    <source>
        <dbReference type="Proteomes" id="UP000825123"/>
    </source>
</evidence>
<evidence type="ECO:0000313" key="1">
    <source>
        <dbReference type="EMBL" id="BCU71090.1"/>
    </source>
</evidence>
<gene>
    <name evidence="1" type="ORF">KN1_23870</name>
</gene>
<sequence length="246" mass="27779">MIVFKILNSEIVYDGDVIEVKENIPNSEVYMKIYGGMIGKLSLETPHYKISGRNVHLPSKEINLADVKSFVYSAVGKIIREDKKPSVSVSSEGIVYDFSVESHEVKITEKVLNGVHILSTALQKPLLGSTMNVQLPPWVAPFKLLSASISLDEKPRDVIRKHFQQITKVTTVRGYVEKGGLKLVRFYSEEPGRRILCYTQVMGYLCFEDTGRVQEVRPTDKEVQGIINDILRDYVKCTVERGMVLV</sequence>
<reference evidence="1 2" key="1">
    <citation type="submission" date="2021-04" db="EMBL/GenBank/DDBJ databases">
        <title>Complete genome sequence of Stygiolobus sp. KN-1.</title>
        <authorList>
            <person name="Nakamura K."/>
            <person name="Sakai H."/>
            <person name="Kurosawa N."/>
        </authorList>
    </citation>
    <scope>NUCLEOTIDE SEQUENCE [LARGE SCALE GENOMIC DNA]</scope>
    <source>
        <strain evidence="1 2">KN-1</strain>
    </source>
</reference>
<organism evidence="1 2">
    <name type="scientific">Stygiolobus caldivivus</name>
    <dbReference type="NCBI Taxonomy" id="2824673"/>
    <lineage>
        <taxon>Archaea</taxon>
        <taxon>Thermoproteota</taxon>
        <taxon>Thermoprotei</taxon>
        <taxon>Sulfolobales</taxon>
        <taxon>Sulfolobaceae</taxon>
        <taxon>Stygiolobus</taxon>
    </lineage>
</organism>
<proteinExistence type="predicted"/>
<dbReference type="RefSeq" id="WP_221287851.1">
    <property type="nucleotide sequence ID" value="NZ_AP024597.1"/>
</dbReference>
<name>A0A8D5U8P4_9CREN</name>
<dbReference type="KEGG" id="csty:KN1_23870"/>
<protein>
    <submittedName>
        <fullName evidence="1">Uncharacterized protein</fullName>
    </submittedName>
</protein>
<accession>A0A8D5U8P4</accession>
<keyword evidence="2" id="KW-1185">Reference proteome</keyword>
<dbReference type="AlphaFoldDB" id="A0A8D5U8P4"/>
<dbReference type="EMBL" id="AP024597">
    <property type="protein sequence ID" value="BCU71090.1"/>
    <property type="molecule type" value="Genomic_DNA"/>
</dbReference>
<dbReference type="GeneID" id="66164115"/>
<dbReference type="Proteomes" id="UP000825123">
    <property type="component" value="Chromosome"/>
</dbReference>